<keyword evidence="3" id="KW-0804">Transcription</keyword>
<dbReference type="InterPro" id="IPR014710">
    <property type="entry name" value="RmlC-like_jellyroll"/>
</dbReference>
<evidence type="ECO:0000259" key="4">
    <source>
        <dbReference type="PROSITE" id="PS01124"/>
    </source>
</evidence>
<dbReference type="InterPro" id="IPR018060">
    <property type="entry name" value="HTH_AraC"/>
</dbReference>
<dbReference type="SUPFAM" id="SSF51215">
    <property type="entry name" value="Regulatory protein AraC"/>
    <property type="match status" value="1"/>
</dbReference>
<reference evidence="5" key="1">
    <citation type="submission" date="2023-03" db="EMBL/GenBank/DDBJ databases">
        <title>Andean soil-derived lignocellulolytic bacterial consortium as a source of novel taxa and putative plastic-active enzymes.</title>
        <authorList>
            <person name="Diaz-Garcia L."/>
            <person name="Chuvochina M."/>
            <person name="Feuerriegel G."/>
            <person name="Bunk B."/>
            <person name="Sproer C."/>
            <person name="Streit W.R."/>
            <person name="Rodriguez L.M."/>
            <person name="Overmann J."/>
            <person name="Jimenez D.J."/>
        </authorList>
    </citation>
    <scope>NUCLEOTIDE SEQUENCE</scope>
    <source>
        <strain evidence="5">MAG 2441</strain>
    </source>
</reference>
<keyword evidence="2" id="KW-0238">DNA-binding</keyword>
<dbReference type="InterPro" id="IPR003313">
    <property type="entry name" value="AraC-bd"/>
</dbReference>
<sequence length="309" mass="36904">MYLEMYNEQVVYQNPFLAMRIWQIDADKQATETTRRQLERDWKQKRFVKWHYHKEVEFLFILRGELTAFCPEEQLVLRDGDIGLFGSNEPHHSMPTNADLSYYVLQIDLHKYWDQSTLRSMRHFAEVIRPLSSLNYIYRENGQVRSETVKLIREIYEEMNNKELGYELAVSSKIKNMLLLLLRNDTQSKLHYHDNDLIERMQPALDYVDKHLHEKLSVDALCKQINISYTYFIKLFKQAVGMPFTEYVAYKRIKKAEQQLLTNNASIAEIAESVGMTNLGHFYDMFHRFNHCTPREYKLRLSPNDSRLL</sequence>
<dbReference type="GO" id="GO:0003700">
    <property type="term" value="F:DNA-binding transcription factor activity"/>
    <property type="evidence" value="ECO:0007669"/>
    <property type="project" value="InterPro"/>
</dbReference>
<evidence type="ECO:0000313" key="6">
    <source>
        <dbReference type="Proteomes" id="UP001178662"/>
    </source>
</evidence>
<proteinExistence type="predicted"/>
<name>A0AA95EVU3_9BACL</name>
<evidence type="ECO:0000313" key="5">
    <source>
        <dbReference type="EMBL" id="WEK53687.1"/>
    </source>
</evidence>
<dbReference type="InterPro" id="IPR009057">
    <property type="entry name" value="Homeodomain-like_sf"/>
</dbReference>
<feature type="domain" description="HTH araC/xylS-type" evidence="4">
    <location>
        <begin position="202"/>
        <end position="300"/>
    </location>
</feature>
<accession>A0AA95EVU3</accession>
<dbReference type="Pfam" id="PF02311">
    <property type="entry name" value="AraC_binding"/>
    <property type="match status" value="1"/>
</dbReference>
<dbReference type="Proteomes" id="UP001178662">
    <property type="component" value="Chromosome"/>
</dbReference>
<dbReference type="EMBL" id="CP119317">
    <property type="protein sequence ID" value="WEK53687.1"/>
    <property type="molecule type" value="Genomic_DNA"/>
</dbReference>
<dbReference type="Gene3D" id="2.60.120.10">
    <property type="entry name" value="Jelly Rolls"/>
    <property type="match status" value="1"/>
</dbReference>
<dbReference type="GO" id="GO:0043565">
    <property type="term" value="F:sequence-specific DNA binding"/>
    <property type="evidence" value="ECO:0007669"/>
    <property type="project" value="InterPro"/>
</dbReference>
<dbReference type="SUPFAM" id="SSF46689">
    <property type="entry name" value="Homeodomain-like"/>
    <property type="match status" value="2"/>
</dbReference>
<organism evidence="5 6">
    <name type="scientific">Candidatus Cohnella colombiensis</name>
    <dbReference type="NCBI Taxonomy" id="3121368"/>
    <lineage>
        <taxon>Bacteria</taxon>
        <taxon>Bacillati</taxon>
        <taxon>Bacillota</taxon>
        <taxon>Bacilli</taxon>
        <taxon>Bacillales</taxon>
        <taxon>Paenibacillaceae</taxon>
        <taxon>Cohnella</taxon>
    </lineage>
</organism>
<dbReference type="SMART" id="SM00342">
    <property type="entry name" value="HTH_ARAC"/>
    <property type="match status" value="1"/>
</dbReference>
<evidence type="ECO:0000256" key="2">
    <source>
        <dbReference type="ARBA" id="ARBA00023125"/>
    </source>
</evidence>
<protein>
    <submittedName>
        <fullName evidence="5">AraC family transcriptional regulator</fullName>
    </submittedName>
</protein>
<evidence type="ECO:0000256" key="1">
    <source>
        <dbReference type="ARBA" id="ARBA00023015"/>
    </source>
</evidence>
<evidence type="ECO:0000256" key="3">
    <source>
        <dbReference type="ARBA" id="ARBA00023163"/>
    </source>
</evidence>
<dbReference type="Pfam" id="PF12833">
    <property type="entry name" value="HTH_18"/>
    <property type="match status" value="1"/>
</dbReference>
<keyword evidence="1" id="KW-0805">Transcription regulation</keyword>
<dbReference type="Gene3D" id="1.10.10.60">
    <property type="entry name" value="Homeodomain-like"/>
    <property type="match status" value="2"/>
</dbReference>
<dbReference type="PANTHER" id="PTHR43280:SF27">
    <property type="entry name" value="TRANSCRIPTIONAL REGULATOR MTLR"/>
    <property type="match status" value="1"/>
</dbReference>
<keyword evidence="6" id="KW-1185">Reference proteome</keyword>
<gene>
    <name evidence="5" type="ORF">P0Y55_14025</name>
</gene>
<dbReference type="PROSITE" id="PS01124">
    <property type="entry name" value="HTH_ARAC_FAMILY_2"/>
    <property type="match status" value="1"/>
</dbReference>
<dbReference type="PANTHER" id="PTHR43280">
    <property type="entry name" value="ARAC-FAMILY TRANSCRIPTIONAL REGULATOR"/>
    <property type="match status" value="1"/>
</dbReference>
<dbReference type="AlphaFoldDB" id="A0AA95EVU3"/>
<dbReference type="InterPro" id="IPR037923">
    <property type="entry name" value="HTH-like"/>
</dbReference>